<reference evidence="2" key="1">
    <citation type="submission" date="2009-11" db="EMBL/GenBank/DDBJ databases">
        <authorList>
            <consortium name="The Broad Institute Genome Sequencing Platform"/>
            <person name="Ward D."/>
            <person name="Feldgarden M."/>
            <person name="Earl A."/>
            <person name="Young S.K."/>
            <person name="Zeng Q."/>
            <person name="Koehrsen M."/>
            <person name="Alvarado L."/>
            <person name="Berlin A."/>
            <person name="Bochicchio J."/>
            <person name="Borenstein D."/>
            <person name="Chapman S.B."/>
            <person name="Chen Z."/>
            <person name="Engels R."/>
            <person name="Freedman E."/>
            <person name="Gellesch M."/>
            <person name="Goldberg J."/>
            <person name="Griggs A."/>
            <person name="Gujja S."/>
            <person name="Heilman E."/>
            <person name="Heiman D."/>
            <person name="Hepburn T."/>
            <person name="Howarth C."/>
            <person name="Jen D."/>
            <person name="Larson L."/>
            <person name="Lewis B."/>
            <person name="Mehta T."/>
            <person name="Park D."/>
            <person name="Pearson M."/>
            <person name="Roberts A."/>
            <person name="Saif S."/>
            <person name="Shea T."/>
            <person name="Shenoy N."/>
            <person name="Sisk P."/>
            <person name="Stolte C."/>
            <person name="Sykes S."/>
            <person name="Thomson T."/>
            <person name="Walk T."/>
            <person name="White J."/>
            <person name="Yandava C."/>
            <person name="Izard J."/>
            <person name="Baranova O.V."/>
            <person name="Blanton J.M."/>
            <person name="Tanner A.C."/>
            <person name="Dewhirst F.E."/>
            <person name="Haas B."/>
            <person name="Nusbaum C."/>
            <person name="Birren B."/>
        </authorList>
    </citation>
    <scope>NUCLEOTIDE SEQUENCE [LARGE SCALE GENOMIC DNA]</scope>
    <source>
        <strain evidence="2">1-1 BBBD Race 1</strain>
    </source>
</reference>
<evidence type="ECO:0000256" key="1">
    <source>
        <dbReference type="SAM" id="MobiDB-lite"/>
    </source>
</evidence>
<evidence type="ECO:0000313" key="3">
    <source>
        <dbReference type="EnsemblFungi" id="PTTG_28623-t43_1-p1"/>
    </source>
</evidence>
<reference evidence="3" key="4">
    <citation type="submission" date="2025-05" db="UniProtKB">
        <authorList>
            <consortium name="EnsemblFungi"/>
        </authorList>
    </citation>
    <scope>IDENTIFICATION</scope>
    <source>
        <strain evidence="3">isolate 1-1 / race 1 (BBBD)</strain>
    </source>
</reference>
<evidence type="ECO:0000313" key="4">
    <source>
        <dbReference type="Proteomes" id="UP000005240"/>
    </source>
</evidence>
<dbReference type="VEuPathDB" id="FungiDB:PTTG_28623"/>
<feature type="region of interest" description="Disordered" evidence="1">
    <location>
        <begin position="204"/>
        <end position="226"/>
    </location>
</feature>
<accession>A0A180GAC9</accession>
<proteinExistence type="predicted"/>
<name>A0A180GAC9_PUCT1</name>
<organism evidence="2">
    <name type="scientific">Puccinia triticina (isolate 1-1 / race 1 (BBBD))</name>
    <name type="common">Brown leaf rust fungus</name>
    <dbReference type="NCBI Taxonomy" id="630390"/>
    <lineage>
        <taxon>Eukaryota</taxon>
        <taxon>Fungi</taxon>
        <taxon>Dikarya</taxon>
        <taxon>Basidiomycota</taxon>
        <taxon>Pucciniomycotina</taxon>
        <taxon>Pucciniomycetes</taxon>
        <taxon>Pucciniales</taxon>
        <taxon>Pucciniaceae</taxon>
        <taxon>Puccinia</taxon>
    </lineage>
</organism>
<dbReference type="AlphaFoldDB" id="A0A180GAC9"/>
<reference evidence="3 4" key="3">
    <citation type="journal article" date="2017" name="G3 (Bethesda)">
        <title>Comparative analysis highlights variable genome content of wheat rusts and divergence of the mating loci.</title>
        <authorList>
            <person name="Cuomo C.A."/>
            <person name="Bakkeren G."/>
            <person name="Khalil H.B."/>
            <person name="Panwar V."/>
            <person name="Joly D."/>
            <person name="Linning R."/>
            <person name="Sakthikumar S."/>
            <person name="Song X."/>
            <person name="Adiconis X."/>
            <person name="Fan L."/>
            <person name="Goldberg J.M."/>
            <person name="Levin J.Z."/>
            <person name="Young S."/>
            <person name="Zeng Q."/>
            <person name="Anikster Y."/>
            <person name="Bruce M."/>
            <person name="Wang M."/>
            <person name="Yin C."/>
            <person name="McCallum B."/>
            <person name="Szabo L.J."/>
            <person name="Hulbert S."/>
            <person name="Chen X."/>
            <person name="Fellers J.P."/>
        </authorList>
    </citation>
    <scope>NUCLEOTIDE SEQUENCE</scope>
    <source>
        <strain evidence="4">Isolate 1-1 / race 1 (BBBD)</strain>
        <strain evidence="3">isolate 1-1 / race 1 (BBBD)</strain>
    </source>
</reference>
<dbReference type="EMBL" id="ADAS02000122">
    <property type="protein sequence ID" value="OAV89647.1"/>
    <property type="molecule type" value="Genomic_DNA"/>
</dbReference>
<sequence length="226" mass="24674">MPQLAVDWKSHHSPTASRNQGLTNLNDQFDQVECLTPPRPSPSQGLTLCVCVEIEKEYEWSDMESEEGSEASNVTATPGQQVQADFEEIMDDFLGRLKVLGGKMKPVMAGNSPLDKLDTLRSELLGPAAQPDCHLEHRAVKEQILAKLKADQRAHDSRLALPSQAAIRIRDAIGAAERKPRDEAVGARVEPVCVQGLVAPQQEQITSQSLAPPTADEEAHVPAEIF</sequence>
<dbReference type="Proteomes" id="UP000005240">
    <property type="component" value="Unassembled WGS sequence"/>
</dbReference>
<feature type="compositionally biased region" description="Polar residues" evidence="1">
    <location>
        <begin position="13"/>
        <end position="23"/>
    </location>
</feature>
<evidence type="ECO:0000313" key="2">
    <source>
        <dbReference type="EMBL" id="OAV89647.1"/>
    </source>
</evidence>
<dbReference type="OrthoDB" id="5852896at2759"/>
<dbReference type="EnsemblFungi" id="PTTG_28623-t43_1">
    <property type="protein sequence ID" value="PTTG_28623-t43_1-p1"/>
    <property type="gene ID" value="PTTG_28623"/>
</dbReference>
<dbReference type="STRING" id="630390.A0A180GAC9"/>
<reference evidence="2" key="2">
    <citation type="submission" date="2016-05" db="EMBL/GenBank/DDBJ databases">
        <title>Comparative analysis highlights variable genome content of wheat rusts and divergence of the mating loci.</title>
        <authorList>
            <person name="Cuomo C.A."/>
            <person name="Bakkeren G."/>
            <person name="Szabo L."/>
            <person name="Khalil H."/>
            <person name="Joly D."/>
            <person name="Goldberg J."/>
            <person name="Young S."/>
            <person name="Zeng Q."/>
            <person name="Fellers J."/>
        </authorList>
    </citation>
    <scope>NUCLEOTIDE SEQUENCE [LARGE SCALE GENOMIC DNA]</scope>
    <source>
        <strain evidence="2">1-1 BBBD Race 1</strain>
    </source>
</reference>
<feature type="region of interest" description="Disordered" evidence="1">
    <location>
        <begin position="1"/>
        <end position="23"/>
    </location>
</feature>
<protein>
    <submittedName>
        <fullName evidence="2 3">Uncharacterized protein</fullName>
    </submittedName>
</protein>
<gene>
    <name evidence="2" type="ORF">PTTG_28623</name>
</gene>
<feature type="compositionally biased region" description="Basic and acidic residues" evidence="1">
    <location>
        <begin position="217"/>
        <end position="226"/>
    </location>
</feature>
<keyword evidence="4" id="KW-1185">Reference proteome</keyword>